<evidence type="ECO:0000256" key="1">
    <source>
        <dbReference type="SAM" id="MobiDB-lite"/>
    </source>
</evidence>
<feature type="compositionally biased region" description="Basic and acidic residues" evidence="1">
    <location>
        <begin position="61"/>
        <end position="70"/>
    </location>
</feature>
<sequence length="79" mass="8735">MSGLEVGRSLGTNVAMEPVRNPVIPPIRYGNQQLDSEDARGGCIRNWHRVETADPGSLQAQHRDLKEHPVQGKLINPPE</sequence>
<feature type="region of interest" description="Disordered" evidence="1">
    <location>
        <begin position="54"/>
        <end position="79"/>
    </location>
</feature>
<reference evidence="3" key="1">
    <citation type="submission" date="2017-11" db="EMBL/GenBank/DDBJ databases">
        <authorList>
            <person name="Lima N.C."/>
            <person name="Parody-Merino A.M."/>
            <person name="Battley P.F."/>
            <person name="Fidler A.E."/>
            <person name="Prosdocimi F."/>
        </authorList>
    </citation>
    <scope>NUCLEOTIDE SEQUENCE [LARGE SCALE GENOMIC DNA]</scope>
</reference>
<organism evidence="2 3">
    <name type="scientific">Limosa lapponica baueri</name>
    <dbReference type="NCBI Taxonomy" id="1758121"/>
    <lineage>
        <taxon>Eukaryota</taxon>
        <taxon>Metazoa</taxon>
        <taxon>Chordata</taxon>
        <taxon>Craniata</taxon>
        <taxon>Vertebrata</taxon>
        <taxon>Euteleostomi</taxon>
        <taxon>Archelosauria</taxon>
        <taxon>Archosauria</taxon>
        <taxon>Dinosauria</taxon>
        <taxon>Saurischia</taxon>
        <taxon>Theropoda</taxon>
        <taxon>Coelurosauria</taxon>
        <taxon>Aves</taxon>
        <taxon>Neognathae</taxon>
        <taxon>Neoaves</taxon>
        <taxon>Charadriiformes</taxon>
        <taxon>Scolopacidae</taxon>
        <taxon>Limosa</taxon>
    </lineage>
</organism>
<protein>
    <submittedName>
        <fullName evidence="2">Uncharacterized protein</fullName>
    </submittedName>
</protein>
<gene>
    <name evidence="2" type="ORF">llap_16375</name>
</gene>
<proteinExistence type="predicted"/>
<name>A0A2I0THV5_LIMLA</name>
<dbReference type="Proteomes" id="UP000233556">
    <property type="component" value="Unassembled WGS sequence"/>
</dbReference>
<dbReference type="EMBL" id="KZ510224">
    <property type="protein sequence ID" value="PKU33322.1"/>
    <property type="molecule type" value="Genomic_DNA"/>
</dbReference>
<evidence type="ECO:0000313" key="3">
    <source>
        <dbReference type="Proteomes" id="UP000233556"/>
    </source>
</evidence>
<accession>A0A2I0THV5</accession>
<evidence type="ECO:0000313" key="2">
    <source>
        <dbReference type="EMBL" id="PKU33322.1"/>
    </source>
</evidence>
<dbReference type="AlphaFoldDB" id="A0A2I0THV5"/>
<keyword evidence="3" id="KW-1185">Reference proteome</keyword>
<reference evidence="3" key="2">
    <citation type="submission" date="2017-12" db="EMBL/GenBank/DDBJ databases">
        <title>Genome sequence of the Bar-tailed Godwit (Limosa lapponica baueri).</title>
        <authorList>
            <person name="Lima N.C.B."/>
            <person name="Parody-Merino A.M."/>
            <person name="Battley P.F."/>
            <person name="Fidler A.E."/>
            <person name="Prosdocimi F."/>
        </authorList>
    </citation>
    <scope>NUCLEOTIDE SEQUENCE [LARGE SCALE GENOMIC DNA]</scope>
</reference>